<dbReference type="SUPFAM" id="SSF56317">
    <property type="entry name" value="Carbon-nitrogen hydrolase"/>
    <property type="match status" value="1"/>
</dbReference>
<sequence>MWCFSALPIAGLQAREFRAFAVTHFHQLDQVHSIASFRAAVRAQFARDIAPKLRDDVPNFVSYPENQTLMAYFVGERGALGRALLDEAGAVPALASLTGPYAPQIALYAARFPGVDAPGQLLNLALTDTLARLIGVFAELSAEYGVYLFVSSNLAPFERIDGPQAAPFADPLHFDGHAFVATEPNVRNRNFVFGPNGELITVQDKAYLVPLERERGLGLGLRGIQTVDLPAFDLPFARIATVISKDAWMIDVNDRLDQLGAELMLQPEAYGSWGLPAGDLWPPDKLQRGGWWMLQKHPALAANVTPMLVGNLGDQVFDGQSLPCTAWSYRR</sequence>
<gene>
    <name evidence="1" type="ORF">ABSH63_11575</name>
</gene>
<keyword evidence="2" id="KW-1185">Reference proteome</keyword>
<dbReference type="EMBL" id="JBEPIJ010000013">
    <property type="protein sequence ID" value="MES0874641.1"/>
    <property type="molecule type" value="Genomic_DNA"/>
</dbReference>
<evidence type="ECO:0000313" key="1">
    <source>
        <dbReference type="EMBL" id="MES0874641.1"/>
    </source>
</evidence>
<dbReference type="InterPro" id="IPR036526">
    <property type="entry name" value="C-N_Hydrolase_sf"/>
</dbReference>
<dbReference type="RefSeq" id="WP_352889921.1">
    <property type="nucleotide sequence ID" value="NZ_JBEPIJ010000013.1"/>
</dbReference>
<evidence type="ECO:0000313" key="2">
    <source>
        <dbReference type="Proteomes" id="UP001465331"/>
    </source>
</evidence>
<accession>A0ABV2ABL5</accession>
<organism evidence="1 2">
    <name type="scientific">Sinimarinibacterium thermocellulolyticum</name>
    <dbReference type="NCBI Taxonomy" id="3170016"/>
    <lineage>
        <taxon>Bacteria</taxon>
        <taxon>Pseudomonadati</taxon>
        <taxon>Pseudomonadota</taxon>
        <taxon>Gammaproteobacteria</taxon>
        <taxon>Nevskiales</taxon>
        <taxon>Nevskiaceae</taxon>
        <taxon>Sinimarinibacterium</taxon>
    </lineage>
</organism>
<dbReference type="Proteomes" id="UP001465331">
    <property type="component" value="Unassembled WGS sequence"/>
</dbReference>
<reference evidence="1 2" key="1">
    <citation type="submission" date="2024-06" db="EMBL/GenBank/DDBJ databases">
        <authorList>
            <person name="Li Z."/>
            <person name="Jiang Y."/>
        </authorList>
    </citation>
    <scope>NUCLEOTIDE SEQUENCE [LARGE SCALE GENOMIC DNA]</scope>
    <source>
        <strain evidence="1 2">HSW-8</strain>
    </source>
</reference>
<dbReference type="Gene3D" id="3.60.110.10">
    <property type="entry name" value="Carbon-nitrogen hydrolase"/>
    <property type="match status" value="1"/>
</dbReference>
<name>A0ABV2ABL5_9GAMM</name>
<comment type="caution">
    <text evidence="1">The sequence shown here is derived from an EMBL/GenBank/DDBJ whole genome shotgun (WGS) entry which is preliminary data.</text>
</comment>
<proteinExistence type="predicted"/>
<protein>
    <submittedName>
        <fullName evidence="1">Uncharacterized protein</fullName>
    </submittedName>
</protein>